<feature type="region of interest" description="Disordered" evidence="1">
    <location>
        <begin position="1"/>
        <end position="21"/>
    </location>
</feature>
<dbReference type="AlphaFoldDB" id="A0A9X2ZU37"/>
<name>A0A9X2ZU37_9BACT</name>
<reference evidence="2" key="1">
    <citation type="submission" date="2022-08" db="EMBL/GenBank/DDBJ databases">
        <title>Genomic Encyclopedia of Type Strains, Phase V (KMG-V): Genome sequencing to study the core and pangenomes of soil and plant-associated prokaryotes.</title>
        <authorList>
            <person name="Whitman W."/>
        </authorList>
    </citation>
    <scope>NUCLEOTIDE SEQUENCE</scope>
    <source>
        <strain evidence="2">SP3026</strain>
    </source>
</reference>
<proteinExistence type="predicted"/>
<gene>
    <name evidence="2" type="ORF">GGP45_003198</name>
</gene>
<dbReference type="EMBL" id="JANUBL010000011">
    <property type="protein sequence ID" value="MCS4122830.1"/>
    <property type="molecule type" value="Genomic_DNA"/>
</dbReference>
<comment type="caution">
    <text evidence="2">The sequence shown here is derived from an EMBL/GenBank/DDBJ whole genome shotgun (WGS) entry which is preliminary data.</text>
</comment>
<sequence>MAGSDFPIGEDEPQEGGGAARVPLSEAITAVLDVLDACAGDLAAVRHRLRQKELPEELEIDEAELPRPDEQARHIAARLETCAGALRNASGEVGDQPGLSSGE</sequence>
<dbReference type="Proteomes" id="UP001155144">
    <property type="component" value="Unassembled WGS sequence"/>
</dbReference>
<evidence type="ECO:0000313" key="2">
    <source>
        <dbReference type="EMBL" id="MCS4122830.1"/>
    </source>
</evidence>
<dbReference type="RefSeq" id="WP_259040504.1">
    <property type="nucleotide sequence ID" value="NZ_JANUBL010000011.1"/>
</dbReference>
<evidence type="ECO:0000313" key="3">
    <source>
        <dbReference type="Proteomes" id="UP001155144"/>
    </source>
</evidence>
<evidence type="ECO:0000256" key="1">
    <source>
        <dbReference type="SAM" id="MobiDB-lite"/>
    </source>
</evidence>
<organism evidence="2 3">
    <name type="scientific">Salinibacter ruber</name>
    <dbReference type="NCBI Taxonomy" id="146919"/>
    <lineage>
        <taxon>Bacteria</taxon>
        <taxon>Pseudomonadati</taxon>
        <taxon>Rhodothermota</taxon>
        <taxon>Rhodothermia</taxon>
        <taxon>Rhodothermales</taxon>
        <taxon>Salinibacteraceae</taxon>
        <taxon>Salinibacter</taxon>
    </lineage>
</organism>
<protein>
    <submittedName>
        <fullName evidence="2">Uncharacterized protein</fullName>
    </submittedName>
</protein>
<accession>A0A9X2ZU37</accession>